<name>A0A841I0C4_9DEIO</name>
<dbReference type="CDD" id="cd04301">
    <property type="entry name" value="NAT_SF"/>
    <property type="match status" value="1"/>
</dbReference>
<keyword evidence="2" id="KW-0012">Acyltransferase</keyword>
<accession>A0A841I0C4</accession>
<dbReference type="AlphaFoldDB" id="A0A841I0C4"/>
<dbReference type="InterPro" id="IPR000182">
    <property type="entry name" value="GNAT_dom"/>
</dbReference>
<feature type="domain" description="N-acetyltransferase" evidence="1">
    <location>
        <begin position="16"/>
        <end position="168"/>
    </location>
</feature>
<dbReference type="Pfam" id="PF13302">
    <property type="entry name" value="Acetyltransf_3"/>
    <property type="match status" value="1"/>
</dbReference>
<dbReference type="EMBL" id="JACHHG010000003">
    <property type="protein sequence ID" value="MBB6097572.1"/>
    <property type="molecule type" value="Genomic_DNA"/>
</dbReference>
<evidence type="ECO:0000313" key="3">
    <source>
        <dbReference type="Proteomes" id="UP000569951"/>
    </source>
</evidence>
<dbReference type="InterPro" id="IPR016181">
    <property type="entry name" value="Acyl_CoA_acyltransferase"/>
</dbReference>
<gene>
    <name evidence="2" type="ORF">HNR42_000989</name>
</gene>
<dbReference type="Gene3D" id="3.40.630.30">
    <property type="match status" value="1"/>
</dbReference>
<dbReference type="PROSITE" id="PS51186">
    <property type="entry name" value="GNAT"/>
    <property type="match status" value="1"/>
</dbReference>
<proteinExistence type="predicted"/>
<evidence type="ECO:0000259" key="1">
    <source>
        <dbReference type="PROSITE" id="PS51186"/>
    </source>
</evidence>
<protein>
    <submittedName>
        <fullName evidence="2">Ribosomal-protein-alanine N-acetyltransferase</fullName>
        <ecNumber evidence="2">2.3.1.267</ecNumber>
    </submittedName>
</protein>
<dbReference type="RefSeq" id="WP_183985137.1">
    <property type="nucleotide sequence ID" value="NZ_JACHHG010000003.1"/>
</dbReference>
<sequence>MPLLSTAHLEIVPFTAELMRAAVHDRGEFARLLDARVPDSWPESDYAQVLPFLLEEALQQDGQQPWSALLIERHERQLVGNAGCRGVQGTGGTVEIGFSIVPEARNRGYATEATRGLIEWALAQPGVKRVMAECRADNAASKRVLEKAGMHCVHRVGDLMLWEWPPEPGTARESQS</sequence>
<dbReference type="PANTHER" id="PTHR43792">
    <property type="entry name" value="GNAT FAMILY, PUTATIVE (AFU_ORTHOLOGUE AFUA_3G00765)-RELATED-RELATED"/>
    <property type="match status" value="1"/>
</dbReference>
<organism evidence="2 3">
    <name type="scientific">Deinobacterium chartae</name>
    <dbReference type="NCBI Taxonomy" id="521158"/>
    <lineage>
        <taxon>Bacteria</taxon>
        <taxon>Thermotogati</taxon>
        <taxon>Deinococcota</taxon>
        <taxon>Deinococci</taxon>
        <taxon>Deinococcales</taxon>
        <taxon>Deinococcaceae</taxon>
        <taxon>Deinobacterium</taxon>
    </lineage>
</organism>
<dbReference type="Proteomes" id="UP000569951">
    <property type="component" value="Unassembled WGS sequence"/>
</dbReference>
<dbReference type="EC" id="2.3.1.267" evidence="2"/>
<comment type="caution">
    <text evidence="2">The sequence shown here is derived from an EMBL/GenBank/DDBJ whole genome shotgun (WGS) entry which is preliminary data.</text>
</comment>
<keyword evidence="3" id="KW-1185">Reference proteome</keyword>
<reference evidence="2 3" key="1">
    <citation type="submission" date="2020-08" db="EMBL/GenBank/DDBJ databases">
        <title>Genomic Encyclopedia of Type Strains, Phase IV (KMG-IV): sequencing the most valuable type-strain genomes for metagenomic binning, comparative biology and taxonomic classification.</title>
        <authorList>
            <person name="Goeker M."/>
        </authorList>
    </citation>
    <scope>NUCLEOTIDE SEQUENCE [LARGE SCALE GENOMIC DNA]</scope>
    <source>
        <strain evidence="2 3">DSM 21458</strain>
    </source>
</reference>
<evidence type="ECO:0000313" key="2">
    <source>
        <dbReference type="EMBL" id="MBB6097572.1"/>
    </source>
</evidence>
<dbReference type="PANTHER" id="PTHR43792:SF13">
    <property type="entry name" value="ACETYLTRANSFERASE"/>
    <property type="match status" value="1"/>
</dbReference>
<dbReference type="SUPFAM" id="SSF55729">
    <property type="entry name" value="Acyl-CoA N-acyltransferases (Nat)"/>
    <property type="match status" value="1"/>
</dbReference>
<dbReference type="InterPro" id="IPR051531">
    <property type="entry name" value="N-acetyltransferase"/>
</dbReference>
<keyword evidence="2" id="KW-0808">Transferase</keyword>
<dbReference type="GO" id="GO:0008999">
    <property type="term" value="F:protein-N-terminal-alanine acetyltransferase activity"/>
    <property type="evidence" value="ECO:0007669"/>
    <property type="project" value="UniProtKB-EC"/>
</dbReference>